<dbReference type="AlphaFoldDB" id="C9RS34"/>
<dbReference type="GO" id="GO:0005829">
    <property type="term" value="C:cytosol"/>
    <property type="evidence" value="ECO:0007669"/>
    <property type="project" value="TreeGrafter"/>
</dbReference>
<dbReference type="Proteomes" id="UP000001497">
    <property type="component" value="Chromosome"/>
</dbReference>
<protein>
    <submittedName>
        <fullName evidence="6">HipA domain protein</fullName>
    </submittedName>
</protein>
<keyword evidence="2" id="KW-0808">Transferase</keyword>
<reference evidence="8" key="2">
    <citation type="submission" date="2010-08" db="EMBL/GenBank/DDBJ databases">
        <title>Complete sequence of Fibrobacter succinogenes subsp. succinogenes S85.</title>
        <authorList>
            <person name="Durkin A.S."/>
            <person name="Nelson K.E."/>
            <person name="Morrison M."/>
            <person name="Forsberg C.W."/>
            <person name="Wilson D.B."/>
            <person name="Russell J.B."/>
            <person name="Cann I.K.O."/>
            <person name="Mackie R.I."/>
            <person name="White B.A."/>
        </authorList>
    </citation>
    <scope>NUCLEOTIDE SEQUENCE [LARGE SCALE GENOMIC DNA]</scope>
    <source>
        <strain evidence="8">ATCC 19169 / S85</strain>
    </source>
</reference>
<evidence type="ECO:0000313" key="6">
    <source>
        <dbReference type="EMBL" id="ACX75370.1"/>
    </source>
</evidence>
<sequence length="431" mass="48321">MIAVEVKLWGTTIGALSMMEGESVARFEYAPNFIGAGIEPSPIAMPVSRQIYSFPMLSKTFHGLPGLFADSLPDKFGNSIIDTWLLRQGRSPESFTALERLCYTGNRGMGALEFFPLQGPDSTTDDSLNVENLRILAAEVLNQRKRFSTKALSKKGNKSFEEILRVGTSAGGARAKILVAYDEESGEMHSGQVATDPRFGYWLLKLDDVTNNRDKESADLFGYGAIEYSYSQMAKLAGIEMTECRLYECAGHRHFMTRRFDRLAGGKKLHYQSLCGIAHYDFNMPGAYSYEQALNVIKRLELGYDALEEMYRRAAFNICARNQDDHAKNIGFLMDKRGVWTLAPAFDMTYAYNPQGTWTGTHQMTFNGKRSGFKLDDFKAVAKFAGLKQGRYKKILAEVEDAVMQWKKLAKQNGVPIRIARAIAGVHEFIL</sequence>
<dbReference type="PATRIC" id="fig|59374.8.peg.2185"/>
<evidence type="ECO:0000259" key="5">
    <source>
        <dbReference type="Pfam" id="PF13657"/>
    </source>
</evidence>
<dbReference type="Pfam" id="PF07804">
    <property type="entry name" value="HipA_C"/>
    <property type="match status" value="1"/>
</dbReference>
<name>C9RS34_FIBSS</name>
<reference evidence="7" key="3">
    <citation type="submission" date="2010-08" db="EMBL/GenBank/DDBJ databases">
        <authorList>
            <person name="Durkin A.S."/>
            <person name="Nelson K.E."/>
            <person name="Morrison M."/>
            <person name="Forsberg C.W."/>
            <person name="Wilson D.B."/>
            <person name="Russell J.B."/>
            <person name="Cann I.K.O."/>
            <person name="Mackie R.I."/>
            <person name="White B.A."/>
        </authorList>
    </citation>
    <scope>NUCLEOTIDE SEQUENCE</scope>
    <source>
        <strain evidence="7">S85</strain>
    </source>
</reference>
<comment type="similarity">
    <text evidence="1">Belongs to the HipA Ser/Thr kinase family.</text>
</comment>
<dbReference type="RefSeq" id="WP_014546446.1">
    <property type="nucleotide sequence ID" value="NC_013410.1"/>
</dbReference>
<dbReference type="PANTHER" id="PTHR37419:SF8">
    <property type="entry name" value="TOXIN YJJJ"/>
    <property type="match status" value="1"/>
</dbReference>
<dbReference type="OrthoDB" id="9805913at2"/>
<dbReference type="Proteomes" id="UP000000517">
    <property type="component" value="Chromosome"/>
</dbReference>
<accession>C9RS34</accession>
<keyword evidence="9" id="KW-1185">Reference proteome</keyword>
<dbReference type="Gene3D" id="1.10.1070.20">
    <property type="match status" value="1"/>
</dbReference>
<feature type="domain" description="HipA-like C-terminal" evidence="4">
    <location>
        <begin position="168"/>
        <end position="406"/>
    </location>
</feature>
<dbReference type="KEGG" id="fsc:FSU_2276"/>
<keyword evidence="3" id="KW-0418">Kinase</keyword>
<dbReference type="InterPro" id="IPR017508">
    <property type="entry name" value="HipA_N1"/>
</dbReference>
<dbReference type="GO" id="GO:0004674">
    <property type="term" value="F:protein serine/threonine kinase activity"/>
    <property type="evidence" value="ECO:0007669"/>
    <property type="project" value="TreeGrafter"/>
</dbReference>
<evidence type="ECO:0000259" key="4">
    <source>
        <dbReference type="Pfam" id="PF07804"/>
    </source>
</evidence>
<gene>
    <name evidence="6" type="ordered locus">Fisuc_1777</name>
    <name evidence="7" type="ordered locus">FSU_2276</name>
</gene>
<dbReference type="InterPro" id="IPR052028">
    <property type="entry name" value="HipA_Ser/Thr_kinase"/>
</dbReference>
<evidence type="ECO:0000256" key="3">
    <source>
        <dbReference type="ARBA" id="ARBA00022777"/>
    </source>
</evidence>
<evidence type="ECO:0000313" key="8">
    <source>
        <dbReference type="Proteomes" id="UP000000517"/>
    </source>
</evidence>
<feature type="domain" description="HipA N-terminal subdomain 1" evidence="5">
    <location>
        <begin position="5"/>
        <end position="114"/>
    </location>
</feature>
<dbReference type="HOGENOM" id="CLU_041102_1_0_0"/>
<proteinExistence type="inferred from homology"/>
<dbReference type="EMBL" id="CP001792">
    <property type="protein sequence ID" value="ACX75370.1"/>
    <property type="molecule type" value="Genomic_DNA"/>
</dbReference>
<organism evidence="7 8">
    <name type="scientific">Fibrobacter succinogenes (strain ATCC 19169 / S85)</name>
    <dbReference type="NCBI Taxonomy" id="59374"/>
    <lineage>
        <taxon>Bacteria</taxon>
        <taxon>Pseudomonadati</taxon>
        <taxon>Fibrobacterota</taxon>
        <taxon>Fibrobacteria</taxon>
        <taxon>Fibrobacterales</taxon>
        <taxon>Fibrobacteraceae</taxon>
        <taxon>Fibrobacter</taxon>
    </lineage>
</organism>
<evidence type="ECO:0000256" key="2">
    <source>
        <dbReference type="ARBA" id="ARBA00022679"/>
    </source>
</evidence>
<dbReference type="KEGG" id="fsu:Fisuc_1777"/>
<dbReference type="STRING" id="59374.FSU_2276"/>
<evidence type="ECO:0000256" key="1">
    <source>
        <dbReference type="ARBA" id="ARBA00010164"/>
    </source>
</evidence>
<dbReference type="PANTHER" id="PTHR37419">
    <property type="entry name" value="SERINE/THREONINE-PROTEIN KINASE TOXIN HIPA"/>
    <property type="match status" value="1"/>
</dbReference>
<dbReference type="EMBL" id="CP002158">
    <property type="protein sequence ID" value="ADL26025.1"/>
    <property type="molecule type" value="Genomic_DNA"/>
</dbReference>
<dbReference type="Pfam" id="PF13657">
    <property type="entry name" value="Couple_hipA"/>
    <property type="match status" value="1"/>
</dbReference>
<reference evidence="6 9" key="1">
    <citation type="submission" date="2009-10" db="EMBL/GenBank/DDBJ databases">
        <title>Complete sequence of Fibrobacter succinogenes subsp. succinogenes S85.</title>
        <authorList>
            <consortium name="US DOE Joint Genome Institute"/>
            <person name="Lucas S."/>
            <person name="Copeland A."/>
            <person name="Lapidus A."/>
            <person name="Glavina del Rio T."/>
            <person name="Tice H."/>
            <person name="Bruce D."/>
            <person name="Goodwin L."/>
            <person name="Pitluck S."/>
            <person name="Chertkov O."/>
            <person name="Detter J.C."/>
            <person name="Han C."/>
            <person name="Tapia R."/>
            <person name="Larimer F."/>
            <person name="Land M."/>
            <person name="Hauser L."/>
            <person name="Kyrpides N."/>
            <person name="Mikhailova N."/>
            <person name="Weimer P.J."/>
            <person name="Stevenson D.M."/>
            <person name="Boyum J."/>
            <person name="Brumm P.I."/>
            <person name="Mead D."/>
        </authorList>
    </citation>
    <scope>NUCLEOTIDE SEQUENCE [LARGE SCALE GENOMIC DNA]</scope>
    <source>
        <strain evidence="9">ATCC 19169 / S85</strain>
        <strain evidence="6">S85</strain>
    </source>
</reference>
<dbReference type="eggNOG" id="COG3550">
    <property type="taxonomic scope" value="Bacteria"/>
</dbReference>
<evidence type="ECO:0000313" key="9">
    <source>
        <dbReference type="Proteomes" id="UP000001497"/>
    </source>
</evidence>
<dbReference type="InterPro" id="IPR012893">
    <property type="entry name" value="HipA-like_C"/>
</dbReference>
<evidence type="ECO:0000313" key="7">
    <source>
        <dbReference type="EMBL" id="ADL26025.1"/>
    </source>
</evidence>